<reference evidence="1" key="1">
    <citation type="submission" date="2021-03" db="EMBL/GenBank/DDBJ databases">
        <title>Draft genome sequence of rust myrtle Austropuccinia psidii MF-1, a brazilian biotype.</title>
        <authorList>
            <person name="Quecine M.C."/>
            <person name="Pachon D.M.R."/>
            <person name="Bonatelli M.L."/>
            <person name="Correr F.H."/>
            <person name="Franceschini L.M."/>
            <person name="Leite T.F."/>
            <person name="Margarido G.R.A."/>
            <person name="Almeida C.A."/>
            <person name="Ferrarezi J.A."/>
            <person name="Labate C.A."/>
        </authorList>
    </citation>
    <scope>NUCLEOTIDE SEQUENCE</scope>
    <source>
        <strain evidence="1">MF-1</strain>
    </source>
</reference>
<proteinExistence type="predicted"/>
<comment type="caution">
    <text evidence="1">The sequence shown here is derived from an EMBL/GenBank/DDBJ whole genome shotgun (WGS) entry which is preliminary data.</text>
</comment>
<keyword evidence="2" id="KW-1185">Reference proteome</keyword>
<dbReference type="AlphaFoldDB" id="A0A9Q3EY41"/>
<dbReference type="Proteomes" id="UP000765509">
    <property type="component" value="Unassembled WGS sequence"/>
</dbReference>
<accession>A0A9Q3EY41</accession>
<organism evidence="1 2">
    <name type="scientific">Austropuccinia psidii MF-1</name>
    <dbReference type="NCBI Taxonomy" id="1389203"/>
    <lineage>
        <taxon>Eukaryota</taxon>
        <taxon>Fungi</taxon>
        <taxon>Dikarya</taxon>
        <taxon>Basidiomycota</taxon>
        <taxon>Pucciniomycotina</taxon>
        <taxon>Pucciniomycetes</taxon>
        <taxon>Pucciniales</taxon>
        <taxon>Sphaerophragmiaceae</taxon>
        <taxon>Austropuccinia</taxon>
    </lineage>
</organism>
<evidence type="ECO:0000313" key="1">
    <source>
        <dbReference type="EMBL" id="MBW0527308.1"/>
    </source>
</evidence>
<sequence length="152" mass="17328">MSDSMINMKILRKFGGELEHAMKCRCVSPCSTGDYINVMEDIISRKIIGKSGTRNTMESKIVEKTSKKDRRPERPVLKCHKFRSTSHLGINSTKKAKINEVQIIEEKKESDQDSAISENTPEEDYPIEKLQLSLKSLKSIITYHNIVRIATT</sequence>
<dbReference type="EMBL" id="AVOT02033420">
    <property type="protein sequence ID" value="MBW0527308.1"/>
    <property type="molecule type" value="Genomic_DNA"/>
</dbReference>
<protein>
    <submittedName>
        <fullName evidence="1">Uncharacterized protein</fullName>
    </submittedName>
</protein>
<evidence type="ECO:0000313" key="2">
    <source>
        <dbReference type="Proteomes" id="UP000765509"/>
    </source>
</evidence>
<name>A0A9Q3EY41_9BASI</name>
<gene>
    <name evidence="1" type="ORF">O181_067023</name>
</gene>